<dbReference type="PANTHER" id="PTHR30093">
    <property type="entry name" value="GENERAL SECRETION PATHWAY PROTEIN G"/>
    <property type="match status" value="1"/>
</dbReference>
<reference evidence="2 3" key="1">
    <citation type="submission" date="2018-02" db="EMBL/GenBank/DDBJ databases">
        <title>Comparative genomes isolates from brazilian mangrove.</title>
        <authorList>
            <person name="Araujo J.E."/>
            <person name="Taketani R.G."/>
            <person name="Silva M.C.P."/>
            <person name="Loureco M.V."/>
            <person name="Andreote F.D."/>
        </authorList>
    </citation>
    <scope>NUCLEOTIDE SEQUENCE [LARGE SCALE GENOMIC DNA]</scope>
    <source>
        <strain evidence="2 3">Nap-Phe MGV</strain>
    </source>
</reference>
<dbReference type="NCBIfam" id="TIGR02532">
    <property type="entry name" value="IV_pilin_GFxxxE"/>
    <property type="match status" value="1"/>
</dbReference>
<evidence type="ECO:0008006" key="4">
    <source>
        <dbReference type="Google" id="ProtNLM"/>
    </source>
</evidence>
<protein>
    <recommendedName>
        <fullName evidence="4">Type II secretion system protein</fullName>
    </recommendedName>
</protein>
<dbReference type="EMBL" id="PUHZ01000025">
    <property type="protein sequence ID" value="PQO42282.1"/>
    <property type="molecule type" value="Genomic_DNA"/>
</dbReference>
<accession>A0A2S8GCT5</accession>
<evidence type="ECO:0000313" key="2">
    <source>
        <dbReference type="EMBL" id="PQO42282.1"/>
    </source>
</evidence>
<keyword evidence="1" id="KW-1133">Transmembrane helix</keyword>
<proteinExistence type="predicted"/>
<dbReference type="AlphaFoldDB" id="A0A2S8GCT5"/>
<dbReference type="PROSITE" id="PS00409">
    <property type="entry name" value="PROKAR_NTER_METHYL"/>
    <property type="match status" value="1"/>
</dbReference>
<evidence type="ECO:0000313" key="3">
    <source>
        <dbReference type="Proteomes" id="UP000237819"/>
    </source>
</evidence>
<evidence type="ECO:0000256" key="1">
    <source>
        <dbReference type="SAM" id="Phobius"/>
    </source>
</evidence>
<dbReference type="RefSeq" id="WP_105338863.1">
    <property type="nucleotide sequence ID" value="NZ_PUHZ01000025.1"/>
</dbReference>
<sequence length="305" mass="33380">MTSRIRACHRGFTLVELLVVITIIGILSGLALVGITAARTAVLNASMKYEVSQIALALDLLKEKVGSYPPDGNTVTSPGNRRTAMNRHLNKMFPRRNQNLDDPATDAAIVTRLKQIGTDHNYVNPNPTAASPYLLEDLDPSETWVLLLMGFSPDVERPLTGLGEREVKFQFTQTRLIDPDGDGWWSYKPGYSEAEMVYFNAKTYDDGSATIDNGTPTVASYTPSFGDGVVRPYAQVFNGTMQWVNPKGFQLIVAGLDNDFGNDFGADTQYKVYPGGVDGIPYTLEDFDNVTNFSEGSTLNADTGL</sequence>
<keyword evidence="1" id="KW-0812">Transmembrane</keyword>
<dbReference type="Pfam" id="PF07963">
    <property type="entry name" value="N_methyl"/>
    <property type="match status" value="1"/>
</dbReference>
<dbReference type="InterPro" id="IPR045584">
    <property type="entry name" value="Pilin-like"/>
</dbReference>
<organism evidence="2 3">
    <name type="scientific">Blastopirellula marina</name>
    <dbReference type="NCBI Taxonomy" id="124"/>
    <lineage>
        <taxon>Bacteria</taxon>
        <taxon>Pseudomonadati</taxon>
        <taxon>Planctomycetota</taxon>
        <taxon>Planctomycetia</taxon>
        <taxon>Pirellulales</taxon>
        <taxon>Pirellulaceae</taxon>
        <taxon>Blastopirellula</taxon>
    </lineage>
</organism>
<name>A0A2S8GCT5_9BACT</name>
<dbReference type="Proteomes" id="UP000237819">
    <property type="component" value="Unassembled WGS sequence"/>
</dbReference>
<dbReference type="PANTHER" id="PTHR30093:SF2">
    <property type="entry name" value="TYPE II SECRETION SYSTEM PROTEIN H"/>
    <property type="match status" value="1"/>
</dbReference>
<dbReference type="InterPro" id="IPR012902">
    <property type="entry name" value="N_methyl_site"/>
</dbReference>
<keyword evidence="1" id="KW-0472">Membrane</keyword>
<gene>
    <name evidence="2" type="ORF">C5Y93_28490</name>
</gene>
<dbReference type="Gene3D" id="3.30.700.10">
    <property type="entry name" value="Glycoprotein, Type 4 Pilin"/>
    <property type="match status" value="1"/>
</dbReference>
<comment type="caution">
    <text evidence="2">The sequence shown here is derived from an EMBL/GenBank/DDBJ whole genome shotgun (WGS) entry which is preliminary data.</text>
</comment>
<dbReference type="SUPFAM" id="SSF54523">
    <property type="entry name" value="Pili subunits"/>
    <property type="match status" value="1"/>
</dbReference>
<dbReference type="OrthoDB" id="283383at2"/>
<feature type="transmembrane region" description="Helical" evidence="1">
    <location>
        <begin position="12"/>
        <end position="38"/>
    </location>
</feature>